<proteinExistence type="predicted"/>
<sequence length="46" mass="5372">MLGQCNFFILSLRNVVSDTRSLRALYPLYLSSLCLFISWTWGEQKT</sequence>
<accession>A0ACC0HUQ0</accession>
<organism evidence="1 2">
    <name type="scientific">Camellia lanceoleosa</name>
    <dbReference type="NCBI Taxonomy" id="1840588"/>
    <lineage>
        <taxon>Eukaryota</taxon>
        <taxon>Viridiplantae</taxon>
        <taxon>Streptophyta</taxon>
        <taxon>Embryophyta</taxon>
        <taxon>Tracheophyta</taxon>
        <taxon>Spermatophyta</taxon>
        <taxon>Magnoliopsida</taxon>
        <taxon>eudicotyledons</taxon>
        <taxon>Gunneridae</taxon>
        <taxon>Pentapetalae</taxon>
        <taxon>asterids</taxon>
        <taxon>Ericales</taxon>
        <taxon>Theaceae</taxon>
        <taxon>Camellia</taxon>
    </lineage>
</organism>
<protein>
    <submittedName>
        <fullName evidence="1">Uncharacterized protein</fullName>
    </submittedName>
</protein>
<evidence type="ECO:0000313" key="2">
    <source>
        <dbReference type="Proteomes" id="UP001060215"/>
    </source>
</evidence>
<keyword evidence="2" id="KW-1185">Reference proteome</keyword>
<comment type="caution">
    <text evidence="1">The sequence shown here is derived from an EMBL/GenBank/DDBJ whole genome shotgun (WGS) entry which is preliminary data.</text>
</comment>
<name>A0ACC0HUQ0_9ERIC</name>
<evidence type="ECO:0000313" key="1">
    <source>
        <dbReference type="EMBL" id="KAI8016227.1"/>
    </source>
</evidence>
<gene>
    <name evidence="1" type="ORF">LOK49_LG05G01000</name>
</gene>
<reference evidence="1 2" key="1">
    <citation type="journal article" date="2022" name="Plant J.">
        <title>Chromosome-level genome of Camellia lanceoleosa provides a valuable resource for understanding genome evolution and self-incompatibility.</title>
        <authorList>
            <person name="Gong W."/>
            <person name="Xiao S."/>
            <person name="Wang L."/>
            <person name="Liao Z."/>
            <person name="Chang Y."/>
            <person name="Mo W."/>
            <person name="Hu G."/>
            <person name="Li W."/>
            <person name="Zhao G."/>
            <person name="Zhu H."/>
            <person name="Hu X."/>
            <person name="Ji K."/>
            <person name="Xiang X."/>
            <person name="Song Q."/>
            <person name="Yuan D."/>
            <person name="Jin S."/>
            <person name="Zhang L."/>
        </authorList>
    </citation>
    <scope>NUCLEOTIDE SEQUENCE [LARGE SCALE GENOMIC DNA]</scope>
    <source>
        <strain evidence="1">SQ_2022a</strain>
    </source>
</reference>
<dbReference type="Proteomes" id="UP001060215">
    <property type="component" value="Chromosome 4"/>
</dbReference>
<dbReference type="EMBL" id="CM045761">
    <property type="protein sequence ID" value="KAI8016227.1"/>
    <property type="molecule type" value="Genomic_DNA"/>
</dbReference>